<evidence type="ECO:0000313" key="3">
    <source>
        <dbReference type="Proteomes" id="UP000001937"/>
    </source>
</evidence>
<proteinExistence type="predicted"/>
<evidence type="ECO:0008006" key="4">
    <source>
        <dbReference type="Google" id="ProtNLM"/>
    </source>
</evidence>
<dbReference type="STRING" id="106370.Francci3_2308"/>
<dbReference type="HOGENOM" id="CLU_1218327_0_0_11"/>
<organism evidence="2 3">
    <name type="scientific">Frankia casuarinae (strain DSM 45818 / CECT 9043 / HFP020203 / CcI3)</name>
    <dbReference type="NCBI Taxonomy" id="106370"/>
    <lineage>
        <taxon>Bacteria</taxon>
        <taxon>Bacillati</taxon>
        <taxon>Actinomycetota</taxon>
        <taxon>Actinomycetes</taxon>
        <taxon>Frankiales</taxon>
        <taxon>Frankiaceae</taxon>
        <taxon>Frankia</taxon>
    </lineage>
</organism>
<dbReference type="AlphaFoldDB" id="Q2JAL6"/>
<dbReference type="RefSeq" id="WP_011436722.1">
    <property type="nucleotide sequence ID" value="NC_007777.1"/>
</dbReference>
<gene>
    <name evidence="2" type="ordered locus">Francci3_2308</name>
</gene>
<accession>Q2JAL6</accession>
<dbReference type="Pfam" id="PF10783">
    <property type="entry name" value="DUF2599"/>
    <property type="match status" value="1"/>
</dbReference>
<name>Q2JAL6_FRACC</name>
<dbReference type="EMBL" id="CP000249">
    <property type="protein sequence ID" value="ABD11676.1"/>
    <property type="molecule type" value="Genomic_DNA"/>
</dbReference>
<dbReference type="eggNOG" id="ENOG5033HEM">
    <property type="taxonomic scope" value="Bacteria"/>
</dbReference>
<dbReference type="InterPro" id="IPR019719">
    <property type="entry name" value="DUF2599"/>
</dbReference>
<dbReference type="OrthoDB" id="3376377at2"/>
<dbReference type="Proteomes" id="UP000001937">
    <property type="component" value="Chromosome"/>
</dbReference>
<keyword evidence="3" id="KW-1185">Reference proteome</keyword>
<dbReference type="KEGG" id="fra:Francci3_2308"/>
<feature type="region of interest" description="Disordered" evidence="1">
    <location>
        <begin position="47"/>
        <end position="82"/>
    </location>
</feature>
<feature type="region of interest" description="Disordered" evidence="1">
    <location>
        <begin position="195"/>
        <end position="227"/>
    </location>
</feature>
<feature type="compositionally biased region" description="Pro residues" evidence="1">
    <location>
        <begin position="55"/>
        <end position="67"/>
    </location>
</feature>
<evidence type="ECO:0000256" key="1">
    <source>
        <dbReference type="SAM" id="MobiDB-lite"/>
    </source>
</evidence>
<sequence length="227" mass="23411">MAGTAGSTASGIVGARLCALLVRVLLGVPAVGLLAVACGPDTPAGPHAIAGVHPPGGPTPAHSPSPSPEATHSPRAAGASTPYCGPSRYVEEIVVQQWADGRFRIQVRPTPEGRRAGDPGQVAAEIWQAVQGCVTGLRGEVADSLRDQLACHQNFAQLPALNGGKGFATGETYDLESWRPAPRPGGIRTWISTRCGNTLGTDPPGPPARIYRPDGVRPQRTVSGEQA</sequence>
<reference evidence="2 3" key="1">
    <citation type="journal article" date="2007" name="Genome Res.">
        <title>Genome characteristics of facultatively symbiotic Frankia sp. strains reflect host range and host plant biogeography.</title>
        <authorList>
            <person name="Normand P."/>
            <person name="Lapierre P."/>
            <person name="Tisa L.S."/>
            <person name="Gogarten J.P."/>
            <person name="Alloisio N."/>
            <person name="Bagnarol E."/>
            <person name="Bassi C.A."/>
            <person name="Berry A.M."/>
            <person name="Bickhart D.M."/>
            <person name="Choisne N."/>
            <person name="Couloux A."/>
            <person name="Cournoyer B."/>
            <person name="Cruveiller S."/>
            <person name="Daubin V."/>
            <person name="Demange N."/>
            <person name="Francino M.P."/>
            <person name="Goltsman E."/>
            <person name="Huang Y."/>
            <person name="Kopp O.R."/>
            <person name="Labarre L."/>
            <person name="Lapidus A."/>
            <person name="Lavire C."/>
            <person name="Marechal J."/>
            <person name="Martinez M."/>
            <person name="Mastronunzio J.E."/>
            <person name="Mullin B.C."/>
            <person name="Niemann J."/>
            <person name="Pujic P."/>
            <person name="Rawnsley T."/>
            <person name="Rouy Z."/>
            <person name="Schenowitz C."/>
            <person name="Sellstedt A."/>
            <person name="Tavares F."/>
            <person name="Tomkins J.P."/>
            <person name="Vallenet D."/>
            <person name="Valverde C."/>
            <person name="Wall L.G."/>
            <person name="Wang Y."/>
            <person name="Medigue C."/>
            <person name="Benson D.R."/>
        </authorList>
    </citation>
    <scope>NUCLEOTIDE SEQUENCE [LARGE SCALE GENOMIC DNA]</scope>
    <source>
        <strain evidence="3">DSM 45818 / CECT 9043 / CcI3</strain>
    </source>
</reference>
<protein>
    <recommendedName>
        <fullName evidence="4">DUF2599 domain-containing protein</fullName>
    </recommendedName>
</protein>
<evidence type="ECO:0000313" key="2">
    <source>
        <dbReference type="EMBL" id="ABD11676.1"/>
    </source>
</evidence>